<reference evidence="1 2" key="1">
    <citation type="submission" date="2018-07" db="EMBL/GenBank/DDBJ databases">
        <title>Genomic Encyclopedia of Type Strains, Phase III (KMG-III): the genomes of soil and plant-associated and newly described type strains.</title>
        <authorList>
            <person name="Whitman W."/>
        </authorList>
    </citation>
    <scope>NUCLEOTIDE SEQUENCE [LARGE SCALE GENOMIC DNA]</scope>
    <source>
        <strain evidence="1 2">CECT 7506</strain>
    </source>
</reference>
<evidence type="ECO:0000313" key="2">
    <source>
        <dbReference type="Proteomes" id="UP000252415"/>
    </source>
</evidence>
<comment type="caution">
    <text evidence="1">The sequence shown here is derived from an EMBL/GenBank/DDBJ whole genome shotgun (WGS) entry which is preliminary data.</text>
</comment>
<accession>A0A368VL78</accession>
<protein>
    <submittedName>
        <fullName evidence="1">Uncharacterized protein</fullName>
    </submittedName>
</protein>
<dbReference type="AlphaFoldDB" id="A0A368VL78"/>
<dbReference type="Proteomes" id="UP000252415">
    <property type="component" value="Unassembled WGS sequence"/>
</dbReference>
<evidence type="ECO:0000313" key="1">
    <source>
        <dbReference type="EMBL" id="RCW42244.1"/>
    </source>
</evidence>
<sequence length="66" mass="7879">MNFKLGMRIRNGKGLLRRSINWRCTLNSSNDTSERTSVFFCFAYRIQVYDKQYLTSVLRTIIIIIR</sequence>
<name>A0A368VL78_9BACL</name>
<keyword evidence="2" id="KW-1185">Reference proteome</keyword>
<organism evidence="1 2">
    <name type="scientific">Paenibacillus prosopidis</name>
    <dbReference type="NCBI Taxonomy" id="630520"/>
    <lineage>
        <taxon>Bacteria</taxon>
        <taxon>Bacillati</taxon>
        <taxon>Bacillota</taxon>
        <taxon>Bacilli</taxon>
        <taxon>Bacillales</taxon>
        <taxon>Paenibacillaceae</taxon>
        <taxon>Paenibacillus</taxon>
    </lineage>
</organism>
<dbReference type="EMBL" id="QPJD01000018">
    <property type="protein sequence ID" value="RCW42244.1"/>
    <property type="molecule type" value="Genomic_DNA"/>
</dbReference>
<gene>
    <name evidence="1" type="ORF">DFP97_11873</name>
</gene>
<proteinExistence type="predicted"/>